<feature type="compositionally biased region" description="Low complexity" evidence="3">
    <location>
        <begin position="685"/>
        <end position="699"/>
    </location>
</feature>
<dbReference type="SMART" id="SM00233">
    <property type="entry name" value="PH"/>
    <property type="match status" value="1"/>
</dbReference>
<dbReference type="Gene3D" id="2.30.29.30">
    <property type="entry name" value="Pleckstrin-homology domain (PH domain)/Phosphotyrosine-binding domain (PTB)"/>
    <property type="match status" value="1"/>
</dbReference>
<dbReference type="Gene3D" id="1.10.555.10">
    <property type="entry name" value="Rho GTPase activation protein"/>
    <property type="match status" value="1"/>
</dbReference>
<dbReference type="InterPro" id="IPR001683">
    <property type="entry name" value="PX_dom"/>
</dbReference>
<feature type="compositionally biased region" description="Polar residues" evidence="3">
    <location>
        <begin position="659"/>
        <end position="676"/>
    </location>
</feature>
<feature type="domain" description="Rho-GAP" evidence="5">
    <location>
        <begin position="775"/>
        <end position="991"/>
    </location>
</feature>
<keyword evidence="2" id="KW-0175">Coiled coil</keyword>
<dbReference type="GO" id="GO:0005933">
    <property type="term" value="C:cellular bud"/>
    <property type="evidence" value="ECO:0007669"/>
    <property type="project" value="UniProtKB-ARBA"/>
</dbReference>
<evidence type="ECO:0008006" key="8">
    <source>
        <dbReference type="Google" id="ProtNLM"/>
    </source>
</evidence>
<dbReference type="eggNOG" id="KOG4269">
    <property type="taxonomic scope" value="Eukaryota"/>
</dbReference>
<dbReference type="GO" id="GO:0005938">
    <property type="term" value="C:cell cortex"/>
    <property type="evidence" value="ECO:0007669"/>
    <property type="project" value="UniProtKB-ARBA"/>
</dbReference>
<dbReference type="Pfam" id="PF00620">
    <property type="entry name" value="RhoGAP"/>
    <property type="match status" value="1"/>
</dbReference>
<keyword evidence="7" id="KW-1185">Reference proteome</keyword>
<feature type="compositionally biased region" description="Basic and acidic residues" evidence="3">
    <location>
        <begin position="256"/>
        <end position="273"/>
    </location>
</feature>
<dbReference type="SUPFAM" id="SSF48350">
    <property type="entry name" value="GTPase activation domain, GAP"/>
    <property type="match status" value="1"/>
</dbReference>
<dbReference type="GO" id="GO:0005096">
    <property type="term" value="F:GTPase activator activity"/>
    <property type="evidence" value="ECO:0007669"/>
    <property type="project" value="UniProtKB-KW"/>
</dbReference>
<accession>A7TQB7</accession>
<dbReference type="CDD" id="cd13277">
    <property type="entry name" value="PH_Bem3"/>
    <property type="match status" value="1"/>
</dbReference>
<dbReference type="AlphaFoldDB" id="A7TQB7"/>
<dbReference type="GO" id="GO:0007165">
    <property type="term" value="P:signal transduction"/>
    <property type="evidence" value="ECO:0007669"/>
    <property type="project" value="InterPro"/>
</dbReference>
<evidence type="ECO:0000313" key="6">
    <source>
        <dbReference type="EMBL" id="EDO15516.1"/>
    </source>
</evidence>
<evidence type="ECO:0000259" key="4">
    <source>
        <dbReference type="PROSITE" id="PS50003"/>
    </source>
</evidence>
<dbReference type="GO" id="GO:0007010">
    <property type="term" value="P:cytoskeleton organization"/>
    <property type="evidence" value="ECO:0007669"/>
    <property type="project" value="UniProtKB-ARBA"/>
</dbReference>
<dbReference type="KEGG" id="vpo:Kpol_479p4"/>
<dbReference type="Pfam" id="PF00787">
    <property type="entry name" value="PX"/>
    <property type="match status" value="1"/>
</dbReference>
<evidence type="ECO:0000256" key="2">
    <source>
        <dbReference type="SAM" id="Coils"/>
    </source>
</evidence>
<dbReference type="OMA" id="KNICIVF"/>
<evidence type="ECO:0000256" key="1">
    <source>
        <dbReference type="ARBA" id="ARBA00022468"/>
    </source>
</evidence>
<feature type="region of interest" description="Disordered" evidence="3">
    <location>
        <begin position="153"/>
        <end position="204"/>
    </location>
</feature>
<dbReference type="InParanoid" id="A7TQB7"/>
<dbReference type="SUPFAM" id="SSF50729">
    <property type="entry name" value="PH domain-like"/>
    <property type="match status" value="1"/>
</dbReference>
<dbReference type="PhylomeDB" id="A7TQB7"/>
<name>A7TQB7_VANPO</name>
<gene>
    <name evidence="6" type="ORF">Kpol_479p4</name>
</gene>
<dbReference type="Proteomes" id="UP000000267">
    <property type="component" value="Unassembled WGS sequence"/>
</dbReference>
<dbReference type="OrthoDB" id="185175at2759"/>
<dbReference type="PROSITE" id="PS50238">
    <property type="entry name" value="RHOGAP"/>
    <property type="match status" value="1"/>
</dbReference>
<keyword evidence="1" id="KW-0343">GTPase activation</keyword>
<feature type="domain" description="PH" evidence="4">
    <location>
        <begin position="544"/>
        <end position="651"/>
    </location>
</feature>
<dbReference type="InterPro" id="IPR008936">
    <property type="entry name" value="Rho_GTPase_activation_prot"/>
</dbReference>
<organism evidence="7">
    <name type="scientific">Vanderwaltozyma polyspora (strain ATCC 22028 / DSM 70294 / BCRC 21397 / CBS 2163 / NBRC 10782 / NRRL Y-8283 / UCD 57-17)</name>
    <name type="common">Kluyveromyces polysporus</name>
    <dbReference type="NCBI Taxonomy" id="436907"/>
    <lineage>
        <taxon>Eukaryota</taxon>
        <taxon>Fungi</taxon>
        <taxon>Dikarya</taxon>
        <taxon>Ascomycota</taxon>
        <taxon>Saccharomycotina</taxon>
        <taxon>Saccharomycetes</taxon>
        <taxon>Saccharomycetales</taxon>
        <taxon>Saccharomycetaceae</taxon>
        <taxon>Vanderwaltozyma</taxon>
    </lineage>
</organism>
<dbReference type="EMBL" id="DS480456">
    <property type="protein sequence ID" value="EDO15516.1"/>
    <property type="molecule type" value="Genomic_DNA"/>
</dbReference>
<dbReference type="PANTHER" id="PTHR23176:SF129">
    <property type="entry name" value="RHO GTPASE ACTIVATING PROTEIN AT 16F, ISOFORM E-RELATED"/>
    <property type="match status" value="1"/>
</dbReference>
<dbReference type="InterPro" id="IPR011993">
    <property type="entry name" value="PH-like_dom_sf"/>
</dbReference>
<dbReference type="Pfam" id="PF00169">
    <property type="entry name" value="PH"/>
    <property type="match status" value="1"/>
</dbReference>
<dbReference type="PROSITE" id="PS50003">
    <property type="entry name" value="PH_DOMAIN"/>
    <property type="match status" value="1"/>
</dbReference>
<proteinExistence type="predicted"/>
<dbReference type="RefSeq" id="XP_001643374.1">
    <property type="nucleotide sequence ID" value="XM_001643324.1"/>
</dbReference>
<dbReference type="GeneID" id="5543611"/>
<feature type="region of interest" description="Disordered" evidence="3">
    <location>
        <begin position="250"/>
        <end position="273"/>
    </location>
</feature>
<protein>
    <recommendedName>
        <fullName evidence="8">Rho-GAP domain-containing protein</fullName>
    </recommendedName>
</protein>
<dbReference type="HOGENOM" id="CLU_010436_0_0_1"/>
<reference evidence="6 7" key="1">
    <citation type="journal article" date="2007" name="Proc. Natl. Acad. Sci. U.S.A.">
        <title>Independent sorting-out of thousands of duplicated gene pairs in two yeast species descended from a whole-genome duplication.</title>
        <authorList>
            <person name="Scannell D.R."/>
            <person name="Frank A.C."/>
            <person name="Conant G.C."/>
            <person name="Byrne K.P."/>
            <person name="Woolfit M."/>
            <person name="Wolfe K.H."/>
        </authorList>
    </citation>
    <scope>NUCLEOTIDE SEQUENCE [LARGE SCALE GENOMIC DNA]</scope>
    <source>
        <strain evidence="7">ATCC 22028 / DSM 70294 / BCRC 21397 / CBS 2163 / NBRC 10782 / NRRL Y-8283 / UCD 57-17</strain>
    </source>
</reference>
<dbReference type="SMART" id="SM00324">
    <property type="entry name" value="RhoGAP"/>
    <property type="match status" value="1"/>
</dbReference>
<feature type="coiled-coil region" evidence="2">
    <location>
        <begin position="44"/>
        <end position="71"/>
    </location>
</feature>
<dbReference type="PANTHER" id="PTHR23176">
    <property type="entry name" value="RHO/RAC/CDC GTPASE-ACTIVATING PROTEIN"/>
    <property type="match status" value="1"/>
</dbReference>
<dbReference type="InterPro" id="IPR001849">
    <property type="entry name" value="PH_domain"/>
</dbReference>
<sequence>MSSQNGGRGTLQLLEQYNEYISEKDKTIEYIEGNLVMENKQPSYDQLLKENIELKLKVDEYENEISKLKRLLEDTPRSVESVQSTVIIHNKTDVSIPPSNPDIKLSLPIRSTNRINNVNNNIEKSRISPSEDKVSNIDERLISDLNFSRNIDSLAEGNKKPNIKSKSNEAGAKQSESTSVNKTETLNSTTISPQKTISPSKERLESPLRANRVIAVINNHIHSPLSERYSPEREIDFIGDDFDQFTEIPHRSPGRKLKDEELTKQFESSPSHKEKINNFSDMLESTFSHPPDDHIISHLDIPSPKIGARPFVSPPSLQPAGTDAKLASPVVLQKPEIPNIKVPAPSFIEELHTENVGSHGTNYSDTLSERRLSTKSSQNYSSDIVISPAISRNNASFPDNSSYNNVESDIPLFIDPKDLGSVRVEISSTLYLDPDLNDQERRILISVIDRKSDKEIFKFAKSITKIYQLEDKIKPLLSSYSLPLLPDRGLFDSNIPSKVHSRRVKLNDFFTSLFSVPEIPPKIGLDIARFMSTDTVINPSYFGDTLKEGYLINRRQKTLGSAYNWRVRYGVFRDNYLELSEANEVIEQINLNNSTIEFVSENQDDKHGTKHAFLLTEHKKGGLSGNIRYYVCCETREERDLWVHTIKNNFGSKTDEKINNTSKQHVVTPTESSQQTDSSNDHSMSHSSRSIVSSPSRSMETPESDKDQRRSKRGFFPFKKGANFVGVLSDTIDHAFADEPDVKHNLSNETSIMSSPKLPSSSYKNVFGSPLDVALSISSHTLQGKYKIPSVVYRCLEYLYKNGGLHEQGIFRLSGSSAMIRTLQEKFDREHDVDLYNYNNRNEEDNLNSELHTTGSVDINTVAGLLKLYLRSLPHLIFGDNNYTAFRKVVENSNNSSEIAFKFKEIVNGKSIPSSHYSLMHALFEVLLRISELSDTNKMNVKNLCIVFSPTLNIPVNILQPFIVDFACIFNGGEPVSDSSREQIDVNIPQL</sequence>
<dbReference type="InterPro" id="IPR000198">
    <property type="entry name" value="RhoGAP_dom"/>
</dbReference>
<dbReference type="InterPro" id="IPR050729">
    <property type="entry name" value="Rho-GAP"/>
</dbReference>
<feature type="region of interest" description="Disordered" evidence="3">
    <location>
        <begin position="653"/>
        <end position="712"/>
    </location>
</feature>
<evidence type="ECO:0000313" key="7">
    <source>
        <dbReference type="Proteomes" id="UP000000267"/>
    </source>
</evidence>
<evidence type="ECO:0000259" key="5">
    <source>
        <dbReference type="PROSITE" id="PS50238"/>
    </source>
</evidence>
<dbReference type="STRING" id="436907.A7TQB7"/>
<feature type="compositionally biased region" description="Polar residues" evidence="3">
    <location>
        <begin position="174"/>
        <end position="199"/>
    </location>
</feature>
<evidence type="ECO:0000256" key="3">
    <source>
        <dbReference type="SAM" id="MobiDB-lite"/>
    </source>
</evidence>
<dbReference type="GO" id="GO:0035091">
    <property type="term" value="F:phosphatidylinositol binding"/>
    <property type="evidence" value="ECO:0007669"/>
    <property type="project" value="InterPro"/>
</dbReference>